<keyword evidence="3" id="KW-1185">Reference proteome</keyword>
<dbReference type="KEGG" id="nsn:EXE58_08235"/>
<dbReference type="InterPro" id="IPR041657">
    <property type="entry name" value="HTH_17"/>
</dbReference>
<dbReference type="RefSeq" id="WP_135267433.1">
    <property type="nucleotide sequence ID" value="NZ_CP038436.1"/>
</dbReference>
<sequence length="75" mass="8121">MDHQRQSSEAAFPHATATLAEAATMLGLSREQVRALVNQGLLTETGRPGDQRIRVSSIRTFSRPNDGAAAQRCIT</sequence>
<dbReference type="Pfam" id="PF12728">
    <property type="entry name" value="HTH_17"/>
    <property type="match status" value="1"/>
</dbReference>
<dbReference type="AlphaFoldDB" id="A0A4V1BM80"/>
<proteinExistence type="predicted"/>
<evidence type="ECO:0000313" key="3">
    <source>
        <dbReference type="Proteomes" id="UP000294853"/>
    </source>
</evidence>
<protein>
    <recommendedName>
        <fullName evidence="1">Helix-turn-helix domain-containing protein</fullName>
    </recommendedName>
</protein>
<evidence type="ECO:0000259" key="1">
    <source>
        <dbReference type="Pfam" id="PF12728"/>
    </source>
</evidence>
<dbReference type="EMBL" id="CP038436">
    <property type="protein sequence ID" value="QBX55442.1"/>
    <property type="molecule type" value="Genomic_DNA"/>
</dbReference>
<dbReference type="Proteomes" id="UP000294853">
    <property type="component" value="Chromosome"/>
</dbReference>
<evidence type="ECO:0000313" key="2">
    <source>
        <dbReference type="EMBL" id="QBX55442.1"/>
    </source>
</evidence>
<dbReference type="OrthoDB" id="495728at2"/>
<gene>
    <name evidence="2" type="ORF">EXE58_08235</name>
</gene>
<feature type="domain" description="Helix-turn-helix" evidence="1">
    <location>
        <begin position="18"/>
        <end position="59"/>
    </location>
</feature>
<name>A0A4V1BM80_9ACTN</name>
<accession>A0A4V1BM80</accession>
<reference evidence="2 3" key="1">
    <citation type="submission" date="2019-03" db="EMBL/GenBank/DDBJ databases">
        <title>Three New Species of Nocardioides, Nocardioides euryhalodurans sp. nov., Nocardioides seonyuensis sp. nov. and Nocardioides eburneoflavus sp. nov. Iolated from Soil.</title>
        <authorList>
            <person name="Roh S.G."/>
            <person name="Lee C."/>
            <person name="Kim M.-K."/>
            <person name="Kim S.B."/>
        </authorList>
    </citation>
    <scope>NUCLEOTIDE SEQUENCE [LARGE SCALE GENOMIC DNA]</scope>
    <source>
        <strain evidence="2 3">MMS17-SY207-3</strain>
    </source>
</reference>
<organism evidence="2 3">
    <name type="scientific">Nocardioides seonyuensis</name>
    <dbReference type="NCBI Taxonomy" id="2518371"/>
    <lineage>
        <taxon>Bacteria</taxon>
        <taxon>Bacillati</taxon>
        <taxon>Actinomycetota</taxon>
        <taxon>Actinomycetes</taxon>
        <taxon>Propionibacteriales</taxon>
        <taxon>Nocardioidaceae</taxon>
        <taxon>Nocardioides</taxon>
    </lineage>
</organism>